<comment type="subcellular location">
    <subcellularLocation>
        <location evidence="1">Membrane</location>
        <topology evidence="1">Single-pass membrane protein</topology>
    </subcellularLocation>
</comment>
<evidence type="ECO:0000313" key="8">
    <source>
        <dbReference type="Proteomes" id="UP000238479"/>
    </source>
</evidence>
<proteinExistence type="inferred from homology"/>
<keyword evidence="8" id="KW-1185">Reference proteome</keyword>
<organism evidence="7 8">
    <name type="scientific">Rosa chinensis</name>
    <name type="common">China rose</name>
    <dbReference type="NCBI Taxonomy" id="74649"/>
    <lineage>
        <taxon>Eukaryota</taxon>
        <taxon>Viridiplantae</taxon>
        <taxon>Streptophyta</taxon>
        <taxon>Embryophyta</taxon>
        <taxon>Tracheophyta</taxon>
        <taxon>Spermatophyta</taxon>
        <taxon>Magnoliopsida</taxon>
        <taxon>eudicotyledons</taxon>
        <taxon>Gunneridae</taxon>
        <taxon>Pentapetalae</taxon>
        <taxon>rosids</taxon>
        <taxon>fabids</taxon>
        <taxon>Rosales</taxon>
        <taxon>Rosaceae</taxon>
        <taxon>Rosoideae</taxon>
        <taxon>Rosoideae incertae sedis</taxon>
        <taxon>Rosa</taxon>
    </lineage>
</organism>
<dbReference type="EC" id="1.14.14.141" evidence="7"/>
<accession>A0A2P6P559</accession>
<comment type="caution">
    <text evidence="7">The sequence shown here is derived from an EMBL/GenBank/DDBJ whole genome shotgun (WGS) entry which is preliminary data.</text>
</comment>
<dbReference type="Gramene" id="PRQ17060">
    <property type="protein sequence ID" value="PRQ17060"/>
    <property type="gene ID" value="RchiOBHm_Chr7g0190951"/>
</dbReference>
<evidence type="ECO:0000313" key="7">
    <source>
        <dbReference type="EMBL" id="PRQ17060.1"/>
    </source>
</evidence>
<dbReference type="Gene3D" id="1.10.630.10">
    <property type="entry name" value="Cytochrome P450"/>
    <property type="match status" value="1"/>
</dbReference>
<comment type="similarity">
    <text evidence="2">Belongs to the cytochrome P450 family.</text>
</comment>
<dbReference type="GO" id="GO:0016020">
    <property type="term" value="C:membrane"/>
    <property type="evidence" value="ECO:0007669"/>
    <property type="project" value="UniProtKB-SubCell"/>
</dbReference>
<evidence type="ECO:0000256" key="5">
    <source>
        <dbReference type="ARBA" id="ARBA00023002"/>
    </source>
</evidence>
<dbReference type="PANTHER" id="PTHR47956:SF4">
    <property type="entry name" value="CYTOCHROME P450 71A21-RELATED"/>
    <property type="match status" value="1"/>
</dbReference>
<evidence type="ECO:0000256" key="1">
    <source>
        <dbReference type="ARBA" id="ARBA00004167"/>
    </source>
</evidence>
<evidence type="ECO:0000256" key="2">
    <source>
        <dbReference type="ARBA" id="ARBA00010617"/>
    </source>
</evidence>
<dbReference type="OMA" id="MRYLKLV"/>
<dbReference type="InterPro" id="IPR036396">
    <property type="entry name" value="Cyt_P450_sf"/>
</dbReference>
<dbReference type="Proteomes" id="UP000238479">
    <property type="component" value="Chromosome 7"/>
</dbReference>
<dbReference type="Pfam" id="PF00067">
    <property type="entry name" value="p450"/>
    <property type="match status" value="1"/>
</dbReference>
<evidence type="ECO:0000256" key="3">
    <source>
        <dbReference type="ARBA" id="ARBA00022692"/>
    </source>
</evidence>
<dbReference type="InterPro" id="IPR050193">
    <property type="entry name" value="Cytochrome_P450_71"/>
</dbReference>
<keyword evidence="3" id="KW-0812">Transmembrane</keyword>
<dbReference type="PANTHER" id="PTHR47956">
    <property type="entry name" value="CYTOCHROME P450 71B11-RELATED"/>
    <property type="match status" value="1"/>
</dbReference>
<keyword evidence="4" id="KW-1133">Transmembrane helix</keyword>
<dbReference type="GO" id="GO:0005506">
    <property type="term" value="F:iron ion binding"/>
    <property type="evidence" value="ECO:0007669"/>
    <property type="project" value="InterPro"/>
</dbReference>
<dbReference type="SUPFAM" id="SSF48264">
    <property type="entry name" value="Cytochrome P450"/>
    <property type="match status" value="1"/>
</dbReference>
<keyword evidence="5 7" id="KW-0560">Oxidoreductase</keyword>
<protein>
    <submittedName>
        <fullName evidence="7">Putative psoralen synthase</fullName>
        <ecNumber evidence="7">1.14.14.141</ecNumber>
    </submittedName>
</protein>
<dbReference type="InterPro" id="IPR001128">
    <property type="entry name" value="Cyt_P450"/>
</dbReference>
<keyword evidence="6" id="KW-0472">Membrane</keyword>
<dbReference type="GO" id="GO:0102876">
    <property type="term" value="F:psoralen synthase (NADPH) activity"/>
    <property type="evidence" value="ECO:0007669"/>
    <property type="project" value="UniProtKB-EC"/>
</dbReference>
<evidence type="ECO:0000256" key="4">
    <source>
        <dbReference type="ARBA" id="ARBA00022989"/>
    </source>
</evidence>
<name>A0A2P6P559_ROSCH</name>
<evidence type="ECO:0000256" key="6">
    <source>
        <dbReference type="ARBA" id="ARBA00023136"/>
    </source>
</evidence>
<reference evidence="7 8" key="1">
    <citation type="journal article" date="2018" name="Nat. Genet.">
        <title>The Rosa genome provides new insights in the design of modern roses.</title>
        <authorList>
            <person name="Bendahmane M."/>
        </authorList>
    </citation>
    <scope>NUCLEOTIDE SEQUENCE [LARGE SCALE GENOMIC DNA]</scope>
    <source>
        <strain evidence="8">cv. Old Blush</strain>
    </source>
</reference>
<dbReference type="GO" id="GO:0020037">
    <property type="term" value="F:heme binding"/>
    <property type="evidence" value="ECO:0007669"/>
    <property type="project" value="InterPro"/>
</dbReference>
<sequence length="129" mass="14625">MQDVKINGYNIRTNTQVIVNAWQIGRDPKSYDYKPEEFEPERFVTVNSGISYKGNNLELIPFGAGRRLCPEIQFALAVDEIVLANLLHKFDWTLPNGVRSKDLDMKESAGLTIHKKYPLKAVAIPYLSA</sequence>
<gene>
    <name evidence="7" type="ORF">RchiOBHm_Chr7g0190951</name>
</gene>
<dbReference type="AlphaFoldDB" id="A0A2P6P559"/>
<dbReference type="EMBL" id="PDCK01000045">
    <property type="protein sequence ID" value="PRQ17060.1"/>
    <property type="molecule type" value="Genomic_DNA"/>
</dbReference>